<feature type="non-terminal residue" evidence="1">
    <location>
        <position position="1"/>
    </location>
</feature>
<dbReference type="AlphaFoldDB" id="A0A067Q1U8"/>
<keyword evidence="2" id="KW-1185">Reference proteome</keyword>
<organism evidence="1 2">
    <name type="scientific">Jaapia argillacea MUCL 33604</name>
    <dbReference type="NCBI Taxonomy" id="933084"/>
    <lineage>
        <taxon>Eukaryota</taxon>
        <taxon>Fungi</taxon>
        <taxon>Dikarya</taxon>
        <taxon>Basidiomycota</taxon>
        <taxon>Agaricomycotina</taxon>
        <taxon>Agaricomycetes</taxon>
        <taxon>Agaricomycetidae</taxon>
        <taxon>Jaapiales</taxon>
        <taxon>Jaapiaceae</taxon>
        <taxon>Jaapia</taxon>
    </lineage>
</organism>
<name>A0A067Q1U8_9AGAM</name>
<dbReference type="InParanoid" id="A0A067Q1U8"/>
<protein>
    <submittedName>
        <fullName evidence="1">Uncharacterized protein</fullName>
    </submittedName>
</protein>
<dbReference type="HOGENOM" id="CLU_132858_3_0_1"/>
<dbReference type="EMBL" id="KL197719">
    <property type="protein sequence ID" value="KDQ57442.1"/>
    <property type="molecule type" value="Genomic_DNA"/>
</dbReference>
<reference evidence="2" key="1">
    <citation type="journal article" date="2014" name="Proc. Natl. Acad. Sci. U.S.A.">
        <title>Extensive sampling of basidiomycete genomes demonstrates inadequacy of the white-rot/brown-rot paradigm for wood decay fungi.</title>
        <authorList>
            <person name="Riley R."/>
            <person name="Salamov A.A."/>
            <person name="Brown D.W."/>
            <person name="Nagy L.G."/>
            <person name="Floudas D."/>
            <person name="Held B.W."/>
            <person name="Levasseur A."/>
            <person name="Lombard V."/>
            <person name="Morin E."/>
            <person name="Otillar R."/>
            <person name="Lindquist E.A."/>
            <person name="Sun H."/>
            <person name="LaButti K.M."/>
            <person name="Schmutz J."/>
            <person name="Jabbour D."/>
            <person name="Luo H."/>
            <person name="Baker S.E."/>
            <person name="Pisabarro A.G."/>
            <person name="Walton J.D."/>
            <person name="Blanchette R.A."/>
            <person name="Henrissat B."/>
            <person name="Martin F."/>
            <person name="Cullen D."/>
            <person name="Hibbett D.S."/>
            <person name="Grigoriev I.V."/>
        </authorList>
    </citation>
    <scope>NUCLEOTIDE SEQUENCE [LARGE SCALE GENOMIC DNA]</scope>
    <source>
        <strain evidence="2">MUCL 33604</strain>
    </source>
</reference>
<gene>
    <name evidence="1" type="ORF">JAAARDRAFT_95096</name>
</gene>
<evidence type="ECO:0000313" key="1">
    <source>
        <dbReference type="EMBL" id="KDQ57442.1"/>
    </source>
</evidence>
<evidence type="ECO:0000313" key="2">
    <source>
        <dbReference type="Proteomes" id="UP000027265"/>
    </source>
</evidence>
<proteinExistence type="predicted"/>
<sequence length="86" mass="9482">DESIEKLRFFAPDNMLLAALDLIDRESVIKYISSASTHYEVSGSTTTYCVFPSLSPASQIPWYCNCPAFSYAVLLSESQIMVCASS</sequence>
<feature type="non-terminal residue" evidence="1">
    <location>
        <position position="86"/>
    </location>
</feature>
<dbReference type="Proteomes" id="UP000027265">
    <property type="component" value="Unassembled WGS sequence"/>
</dbReference>
<dbReference type="OrthoDB" id="337581at2759"/>
<accession>A0A067Q1U8</accession>